<dbReference type="InterPro" id="IPR013249">
    <property type="entry name" value="RNA_pol_sigma70_r4_t2"/>
</dbReference>
<keyword evidence="4" id="KW-0804">Transcription</keyword>
<evidence type="ECO:0000259" key="5">
    <source>
        <dbReference type="Pfam" id="PF04542"/>
    </source>
</evidence>
<dbReference type="InterPro" id="IPR007627">
    <property type="entry name" value="RNA_pol_sigma70_r2"/>
</dbReference>
<comment type="caution">
    <text evidence="7">The sequence shown here is derived from an EMBL/GenBank/DDBJ whole genome shotgun (WGS) entry which is preliminary data.</text>
</comment>
<dbReference type="InterPro" id="IPR013325">
    <property type="entry name" value="RNA_pol_sigma_r2"/>
</dbReference>
<evidence type="ECO:0000313" key="7">
    <source>
        <dbReference type="EMBL" id="MBB3955420.1"/>
    </source>
</evidence>
<dbReference type="InterPro" id="IPR039425">
    <property type="entry name" value="RNA_pol_sigma-70-like"/>
</dbReference>
<dbReference type="InterPro" id="IPR014284">
    <property type="entry name" value="RNA_pol_sigma-70_dom"/>
</dbReference>
<dbReference type="GO" id="GO:0006352">
    <property type="term" value="P:DNA-templated transcription initiation"/>
    <property type="evidence" value="ECO:0007669"/>
    <property type="project" value="InterPro"/>
</dbReference>
<dbReference type="InterPro" id="IPR036388">
    <property type="entry name" value="WH-like_DNA-bd_sf"/>
</dbReference>
<dbReference type="NCBIfam" id="TIGR02937">
    <property type="entry name" value="sigma70-ECF"/>
    <property type="match status" value="1"/>
</dbReference>
<dbReference type="GO" id="GO:0016987">
    <property type="term" value="F:sigma factor activity"/>
    <property type="evidence" value="ECO:0007669"/>
    <property type="project" value="UniProtKB-KW"/>
</dbReference>
<dbReference type="Pfam" id="PF04542">
    <property type="entry name" value="Sigma70_r2"/>
    <property type="match status" value="1"/>
</dbReference>
<dbReference type="SUPFAM" id="SSF88659">
    <property type="entry name" value="Sigma3 and sigma4 domains of RNA polymerase sigma factors"/>
    <property type="match status" value="1"/>
</dbReference>
<dbReference type="PANTHER" id="PTHR43133:SF25">
    <property type="entry name" value="RNA POLYMERASE SIGMA FACTOR RFAY-RELATED"/>
    <property type="match status" value="1"/>
</dbReference>
<dbReference type="RefSeq" id="WP_183625723.1">
    <property type="nucleotide sequence ID" value="NZ_JACIDX010000008.1"/>
</dbReference>
<evidence type="ECO:0000256" key="1">
    <source>
        <dbReference type="ARBA" id="ARBA00010641"/>
    </source>
</evidence>
<dbReference type="EMBL" id="JACIDX010000008">
    <property type="protein sequence ID" value="MBB3955420.1"/>
    <property type="molecule type" value="Genomic_DNA"/>
</dbReference>
<sequence>MTERSEKGGKNSAVSGAPLSDAEFHKELTAAIPHLRAFARTLCGNRDRADDLAQETLMKAWAARDRYVGGTSFRAWTFTILRHHYFGQLRRERFVGDYDESVAETILNTPGDQESQLEAADVLRALETLPDAQREVLILMAVGSVSYEEIAEICSVAVGTVKSRIARARAALSAVLEGGVLPDFRHNFVLEGEVLEAFITQFRQIAPAHLTMPRAA</sequence>
<dbReference type="InterPro" id="IPR013324">
    <property type="entry name" value="RNA_pol_sigma_r3/r4-like"/>
</dbReference>
<keyword evidence="8" id="KW-1185">Reference proteome</keyword>
<gene>
    <name evidence="7" type="ORF">GGR38_002374</name>
</gene>
<dbReference type="Proteomes" id="UP000548867">
    <property type="component" value="Unassembled WGS sequence"/>
</dbReference>
<dbReference type="SUPFAM" id="SSF88946">
    <property type="entry name" value="Sigma2 domain of RNA polymerase sigma factors"/>
    <property type="match status" value="1"/>
</dbReference>
<evidence type="ECO:0000313" key="8">
    <source>
        <dbReference type="Proteomes" id="UP000548867"/>
    </source>
</evidence>
<feature type="domain" description="RNA polymerase sigma-70 region 2" evidence="5">
    <location>
        <begin position="32"/>
        <end position="93"/>
    </location>
</feature>
<accession>A0A7W6G6R8</accession>
<keyword evidence="3" id="KW-0731">Sigma factor</keyword>
<feature type="domain" description="RNA polymerase sigma factor 70 region 4 type 2" evidence="6">
    <location>
        <begin position="121"/>
        <end position="172"/>
    </location>
</feature>
<evidence type="ECO:0000256" key="3">
    <source>
        <dbReference type="ARBA" id="ARBA00023082"/>
    </source>
</evidence>
<dbReference type="Gene3D" id="1.10.10.10">
    <property type="entry name" value="Winged helix-like DNA-binding domain superfamily/Winged helix DNA-binding domain"/>
    <property type="match status" value="1"/>
</dbReference>
<reference evidence="7 8" key="1">
    <citation type="submission" date="2020-08" db="EMBL/GenBank/DDBJ databases">
        <title>Genomic Encyclopedia of Type Strains, Phase IV (KMG-IV): sequencing the most valuable type-strain genomes for metagenomic binning, comparative biology and taxonomic classification.</title>
        <authorList>
            <person name="Goeker M."/>
        </authorList>
    </citation>
    <scope>NUCLEOTIDE SEQUENCE [LARGE SCALE GENOMIC DNA]</scope>
    <source>
        <strain evidence="7 8">DSM 27057</strain>
    </source>
</reference>
<evidence type="ECO:0000256" key="2">
    <source>
        <dbReference type="ARBA" id="ARBA00023015"/>
    </source>
</evidence>
<dbReference type="Gene3D" id="1.10.1740.10">
    <property type="match status" value="1"/>
</dbReference>
<dbReference type="AlphaFoldDB" id="A0A7W6G6R8"/>
<dbReference type="GO" id="GO:0003677">
    <property type="term" value="F:DNA binding"/>
    <property type="evidence" value="ECO:0007669"/>
    <property type="project" value="InterPro"/>
</dbReference>
<organism evidence="7 8">
    <name type="scientific">Novosphingobium sediminicola</name>
    <dbReference type="NCBI Taxonomy" id="563162"/>
    <lineage>
        <taxon>Bacteria</taxon>
        <taxon>Pseudomonadati</taxon>
        <taxon>Pseudomonadota</taxon>
        <taxon>Alphaproteobacteria</taxon>
        <taxon>Sphingomonadales</taxon>
        <taxon>Sphingomonadaceae</taxon>
        <taxon>Novosphingobium</taxon>
    </lineage>
</organism>
<evidence type="ECO:0000256" key="4">
    <source>
        <dbReference type="ARBA" id="ARBA00023163"/>
    </source>
</evidence>
<comment type="similarity">
    <text evidence="1">Belongs to the sigma-70 factor family. ECF subfamily.</text>
</comment>
<keyword evidence="2" id="KW-0805">Transcription regulation</keyword>
<protein>
    <submittedName>
        <fullName evidence="7">RNA polymerase sigma-70 factor (ECF subfamily)</fullName>
    </submittedName>
</protein>
<evidence type="ECO:0000259" key="6">
    <source>
        <dbReference type="Pfam" id="PF08281"/>
    </source>
</evidence>
<dbReference type="PANTHER" id="PTHR43133">
    <property type="entry name" value="RNA POLYMERASE ECF-TYPE SIGMA FACTO"/>
    <property type="match status" value="1"/>
</dbReference>
<name>A0A7W6G6R8_9SPHN</name>
<dbReference type="CDD" id="cd06171">
    <property type="entry name" value="Sigma70_r4"/>
    <property type="match status" value="1"/>
</dbReference>
<dbReference type="Pfam" id="PF08281">
    <property type="entry name" value="Sigma70_r4_2"/>
    <property type="match status" value="1"/>
</dbReference>
<proteinExistence type="inferred from homology"/>